<name>A0ABY8PZC0_9ACTN</name>
<dbReference type="EMBL" id="CP123967">
    <property type="protein sequence ID" value="WGT47696.1"/>
    <property type="molecule type" value="Genomic_DNA"/>
</dbReference>
<protein>
    <submittedName>
        <fullName evidence="9">Cytochrome c biogenesis protein ResB</fullName>
    </submittedName>
</protein>
<evidence type="ECO:0000259" key="8">
    <source>
        <dbReference type="Pfam" id="PF05140"/>
    </source>
</evidence>
<dbReference type="InterPro" id="IPR007816">
    <property type="entry name" value="ResB-like_domain"/>
</dbReference>
<keyword evidence="4 7" id="KW-1133">Transmembrane helix</keyword>
<feature type="region of interest" description="Disordered" evidence="6">
    <location>
        <begin position="503"/>
        <end position="526"/>
    </location>
</feature>
<comment type="subcellular location">
    <subcellularLocation>
        <location evidence="1">Membrane</location>
        <topology evidence="1">Multi-pass membrane protein</topology>
    </subcellularLocation>
</comment>
<feature type="domain" description="ResB-like" evidence="8">
    <location>
        <begin position="27"/>
        <end position="489"/>
    </location>
</feature>
<feature type="transmembrane region" description="Helical" evidence="7">
    <location>
        <begin position="445"/>
        <end position="464"/>
    </location>
</feature>
<accession>A0ABY8PZC0</accession>
<dbReference type="PANTHER" id="PTHR31566">
    <property type="entry name" value="CYTOCHROME C BIOGENESIS PROTEIN CCS1, CHLOROPLASTIC"/>
    <property type="match status" value="1"/>
</dbReference>
<evidence type="ECO:0000256" key="5">
    <source>
        <dbReference type="ARBA" id="ARBA00023136"/>
    </source>
</evidence>
<dbReference type="Pfam" id="PF05140">
    <property type="entry name" value="ResB"/>
    <property type="match status" value="1"/>
</dbReference>
<dbReference type="InterPro" id="IPR023494">
    <property type="entry name" value="Cyt_c_bgen_Ccs1/CcsB/ResB"/>
</dbReference>
<evidence type="ECO:0000256" key="4">
    <source>
        <dbReference type="ARBA" id="ARBA00022989"/>
    </source>
</evidence>
<evidence type="ECO:0000256" key="6">
    <source>
        <dbReference type="SAM" id="MobiDB-lite"/>
    </source>
</evidence>
<reference evidence="9 10" key="1">
    <citation type="journal article" date="2008" name="Int. J. Syst. Evol. Microbiol.">
        <title>Tessaracoccus flavescens sp. nov., isolated from marine sediment.</title>
        <authorList>
            <person name="Lee D.W."/>
            <person name="Lee S.D."/>
        </authorList>
    </citation>
    <scope>NUCLEOTIDE SEQUENCE [LARGE SCALE GENOMIC DNA]</scope>
    <source>
        <strain evidence="9 10">T21</strain>
    </source>
</reference>
<dbReference type="Proteomes" id="UP001244136">
    <property type="component" value="Chromosome"/>
</dbReference>
<keyword evidence="2 7" id="KW-0812">Transmembrane</keyword>
<keyword evidence="10" id="KW-1185">Reference proteome</keyword>
<feature type="transmembrane region" description="Helical" evidence="7">
    <location>
        <begin position="175"/>
        <end position="196"/>
    </location>
</feature>
<sequence length="526" mass="56637">MTAPVRRPRRRPGLEFLRWAWGQLTSMRTALLLLFLLALAAIPGSMIPQEGTSAISVIDFKEKYPGWDAVLEPLGMYHVYTSPGFSAIYLLLFISLVGCIIPRVTKYARSVRKPPPALPARIDRLPETRSAAYSGPTDEALDRAEKFLRGRRYRVARAEAGLSAERGYLREAGNLVFHVSLLAVLFGLAWSNLWGYHGTAVVVEGRGFANVLTQYDDFTSGAAVDTDSLEAFSLQVNSFVAEFETGDVQTGAARKFEASLTVTDADGTRDETLTVNEPIMTAGGTQVNLLGHGYAASFTVRDGDGNVAFSGPVVFLPQDGNYTSYGVIKVPDARPSRLAFEAYFFPTAAIDEVGGPYSSFPDALNPQVWLNAWYGEPKEETGAPESVYALDTTGLQPVLADDEEPLRAQMAVGAGFTLPDDLGSITFDGWERWVKLQVSDTPGNAMTLASILIGLIGLSLSLSIRPRRLFIRVAEGMVLTGGLDRADAASGLEDEVAALLAAAADSAPTGHNGDAPEPETHEEPPA</sequence>
<gene>
    <name evidence="9" type="ORF">QH948_02670</name>
</gene>
<feature type="transmembrane region" description="Helical" evidence="7">
    <location>
        <begin position="77"/>
        <end position="101"/>
    </location>
</feature>
<keyword evidence="3" id="KW-0201">Cytochrome c-type biogenesis</keyword>
<evidence type="ECO:0000313" key="9">
    <source>
        <dbReference type="EMBL" id="WGT47696.1"/>
    </source>
</evidence>
<proteinExistence type="predicted"/>
<keyword evidence="5 7" id="KW-0472">Membrane</keyword>
<dbReference type="PANTHER" id="PTHR31566:SF0">
    <property type="entry name" value="CYTOCHROME C BIOGENESIS PROTEIN CCS1, CHLOROPLASTIC"/>
    <property type="match status" value="1"/>
</dbReference>
<evidence type="ECO:0000256" key="1">
    <source>
        <dbReference type="ARBA" id="ARBA00004141"/>
    </source>
</evidence>
<evidence type="ECO:0000313" key="10">
    <source>
        <dbReference type="Proteomes" id="UP001244136"/>
    </source>
</evidence>
<evidence type="ECO:0000256" key="2">
    <source>
        <dbReference type="ARBA" id="ARBA00022692"/>
    </source>
</evidence>
<evidence type="ECO:0000256" key="7">
    <source>
        <dbReference type="SAM" id="Phobius"/>
    </source>
</evidence>
<evidence type="ECO:0000256" key="3">
    <source>
        <dbReference type="ARBA" id="ARBA00022748"/>
    </source>
</evidence>
<organism evidence="9 10">
    <name type="scientific">Tessaracoccus lacteus</name>
    <dbReference type="NCBI Taxonomy" id="3041766"/>
    <lineage>
        <taxon>Bacteria</taxon>
        <taxon>Bacillati</taxon>
        <taxon>Actinomycetota</taxon>
        <taxon>Actinomycetes</taxon>
        <taxon>Propionibacteriales</taxon>
        <taxon>Propionibacteriaceae</taxon>
        <taxon>Tessaracoccus</taxon>
    </lineage>
</organism>